<dbReference type="InterPro" id="IPR018691">
    <property type="entry name" value="DUF2188"/>
</dbReference>
<evidence type="ECO:0000313" key="1">
    <source>
        <dbReference type="EMBL" id="MBK5145925.1"/>
    </source>
</evidence>
<comment type="caution">
    <text evidence="1">The sequence shown here is derived from an EMBL/GenBank/DDBJ whole genome shotgun (WGS) entry which is preliminary data.</text>
</comment>
<dbReference type="Proteomes" id="UP001296921">
    <property type="component" value="Unassembled WGS sequence"/>
</dbReference>
<protein>
    <submittedName>
        <fullName evidence="1">DUF2188 domain-containing protein</fullName>
    </submittedName>
</protein>
<proteinExistence type="predicted"/>
<reference evidence="1 2" key="1">
    <citation type="submission" date="2020-11" db="EMBL/GenBank/DDBJ databases">
        <title>Insectihabitans protaetiae gen. nov. sp. nov. and Insectihabitans allomyrinae sp. nov., isolated from larvae of Protaetia brevitarsis seulensis and Allomyrina dichotoma, respectively.</title>
        <authorList>
            <person name="Lee S.D."/>
            <person name="Byeon Y.-S."/>
            <person name="Kim S.-M."/>
            <person name="Yang H.L."/>
            <person name="Kim I.S."/>
        </authorList>
    </citation>
    <scope>NUCLEOTIDE SEQUENCE [LARGE SCALE GENOMIC DNA]</scope>
    <source>
        <strain evidence="1 2">BWR-B9</strain>
    </source>
</reference>
<gene>
    <name evidence="1" type="ORF">I2494_19850</name>
</gene>
<evidence type="ECO:0000313" key="2">
    <source>
        <dbReference type="Proteomes" id="UP001296921"/>
    </source>
</evidence>
<organism evidence="1 2">
    <name type="scientific">Limnobaculum allomyrinae</name>
    <dbReference type="NCBI Taxonomy" id="2791986"/>
    <lineage>
        <taxon>Bacteria</taxon>
        <taxon>Pseudomonadati</taxon>
        <taxon>Pseudomonadota</taxon>
        <taxon>Gammaproteobacteria</taxon>
        <taxon>Enterobacterales</taxon>
        <taxon>Budviciaceae</taxon>
        <taxon>Limnobaculum</taxon>
    </lineage>
</organism>
<sequence>MSNKDYNVYQGADGLWRGKRQNADRSAVVSTTQREAIQQTRALVQKTKGELSVHRADNGRVREKWSYGNDPKNIKG</sequence>
<keyword evidence="2" id="KW-1185">Reference proteome</keyword>
<dbReference type="EMBL" id="JADRCR010000019">
    <property type="protein sequence ID" value="MBK5145925.1"/>
    <property type="molecule type" value="Genomic_DNA"/>
</dbReference>
<dbReference type="Pfam" id="PF09954">
    <property type="entry name" value="DUF2188"/>
    <property type="match status" value="1"/>
</dbReference>
<name>A0ABS1IVY5_9GAMM</name>
<accession>A0ABS1IVY5</accession>
<dbReference type="RefSeq" id="WP_218468754.1">
    <property type="nucleotide sequence ID" value="NZ_JADRCR010000019.1"/>
</dbReference>